<evidence type="ECO:0008006" key="4">
    <source>
        <dbReference type="Google" id="ProtNLM"/>
    </source>
</evidence>
<proteinExistence type="predicted"/>
<accession>A0A7K3S7R4</accession>
<dbReference type="EMBL" id="JAAGMP010001591">
    <property type="protein sequence ID" value="NEC23565.1"/>
    <property type="molecule type" value="Genomic_DNA"/>
</dbReference>
<evidence type="ECO:0000313" key="2">
    <source>
        <dbReference type="EMBL" id="NEC23565.1"/>
    </source>
</evidence>
<feature type="chain" id="PRO_5029473070" description="Secreted protein" evidence="1">
    <location>
        <begin position="28"/>
        <end position="218"/>
    </location>
</feature>
<name>A0A7K3S7R4_9ACTN</name>
<evidence type="ECO:0000313" key="3">
    <source>
        <dbReference type="Proteomes" id="UP000469670"/>
    </source>
</evidence>
<dbReference type="PROSITE" id="PS51318">
    <property type="entry name" value="TAT"/>
    <property type="match status" value="1"/>
</dbReference>
<comment type="caution">
    <text evidence="2">The sequence shown here is derived from an EMBL/GenBank/DDBJ whole genome shotgun (WGS) entry which is preliminary data.</text>
</comment>
<dbReference type="AlphaFoldDB" id="A0A7K3S7R4"/>
<dbReference type="RefSeq" id="WP_164207783.1">
    <property type="nucleotide sequence ID" value="NZ_JAAGMP010001591.1"/>
</dbReference>
<feature type="signal peptide" evidence="1">
    <location>
        <begin position="1"/>
        <end position="27"/>
    </location>
</feature>
<organism evidence="2 3">
    <name type="scientific">Streptomyces parvus</name>
    <dbReference type="NCBI Taxonomy" id="66428"/>
    <lineage>
        <taxon>Bacteria</taxon>
        <taxon>Bacillati</taxon>
        <taxon>Actinomycetota</taxon>
        <taxon>Actinomycetes</taxon>
        <taxon>Kitasatosporales</taxon>
        <taxon>Streptomycetaceae</taxon>
        <taxon>Streptomyces</taxon>
    </lineage>
</organism>
<sequence length="218" mass="21202">MFKRTGFLTAIGAAAASVVLAAPSAVAAPTSWTITPTGNFNGSAGVTVLTDNNGNKIQCATSAASGNAPTSPVAGSPAKLASITAISFNSPCTGPFSSTWTVTTTPTWEIWGLDYAAGAGTNSTGQVAGEIRAIKAKVSGSSILGPCTFDVTGKVAGKYNNPSTGGSNGTLDTAGGGLTLSIANKVGGGCGIVGTTASFQGLYTLVSATTGKSPVISG</sequence>
<reference evidence="2 3" key="1">
    <citation type="submission" date="2020-01" db="EMBL/GenBank/DDBJ databases">
        <title>Insect and environment-associated Actinomycetes.</title>
        <authorList>
            <person name="Currrie C."/>
            <person name="Chevrette M."/>
            <person name="Carlson C."/>
            <person name="Stubbendieck R."/>
            <person name="Wendt-Pienkowski E."/>
        </authorList>
    </citation>
    <scope>NUCLEOTIDE SEQUENCE [LARGE SCALE GENOMIC DNA]</scope>
    <source>
        <strain evidence="2 3">SID7590</strain>
    </source>
</reference>
<gene>
    <name evidence="2" type="ORF">G3I50_35725</name>
</gene>
<keyword evidence="1" id="KW-0732">Signal</keyword>
<dbReference type="InterPro" id="IPR006311">
    <property type="entry name" value="TAT_signal"/>
</dbReference>
<evidence type="ECO:0000256" key="1">
    <source>
        <dbReference type="SAM" id="SignalP"/>
    </source>
</evidence>
<dbReference type="Proteomes" id="UP000469670">
    <property type="component" value="Unassembled WGS sequence"/>
</dbReference>
<protein>
    <recommendedName>
        <fullName evidence="4">Secreted protein</fullName>
    </recommendedName>
</protein>